<protein>
    <submittedName>
        <fullName evidence="1">Uncharacterized protein</fullName>
    </submittedName>
</protein>
<dbReference type="Proteomes" id="UP001055879">
    <property type="component" value="Linkage Group LG01"/>
</dbReference>
<evidence type="ECO:0000313" key="1">
    <source>
        <dbReference type="EMBL" id="KAI3770554.1"/>
    </source>
</evidence>
<sequence length="104" mass="11721">MILFLEGVDPTIHEYVVNGPYEPFVIIFVVPATATTAVVPERIVAKEIRQWSVEEKKKVGLDAKAKTIISMALPDEAFHSIMHLKTSKEMWDTICDQYEGATEI</sequence>
<keyword evidence="2" id="KW-1185">Reference proteome</keyword>
<gene>
    <name evidence="1" type="ORF">L6452_01691</name>
</gene>
<reference evidence="1 2" key="2">
    <citation type="journal article" date="2022" name="Mol. Ecol. Resour.">
        <title>The genomes of chicory, endive, great burdock and yacon provide insights into Asteraceae paleo-polyploidization history and plant inulin production.</title>
        <authorList>
            <person name="Fan W."/>
            <person name="Wang S."/>
            <person name="Wang H."/>
            <person name="Wang A."/>
            <person name="Jiang F."/>
            <person name="Liu H."/>
            <person name="Zhao H."/>
            <person name="Xu D."/>
            <person name="Zhang Y."/>
        </authorList>
    </citation>
    <scope>NUCLEOTIDE SEQUENCE [LARGE SCALE GENOMIC DNA]</scope>
    <source>
        <strain evidence="2">cv. Niubang</strain>
    </source>
</reference>
<name>A0ACB9FHG2_ARCLA</name>
<organism evidence="1 2">
    <name type="scientific">Arctium lappa</name>
    <name type="common">Greater burdock</name>
    <name type="synonym">Lappa major</name>
    <dbReference type="NCBI Taxonomy" id="4217"/>
    <lineage>
        <taxon>Eukaryota</taxon>
        <taxon>Viridiplantae</taxon>
        <taxon>Streptophyta</taxon>
        <taxon>Embryophyta</taxon>
        <taxon>Tracheophyta</taxon>
        <taxon>Spermatophyta</taxon>
        <taxon>Magnoliopsida</taxon>
        <taxon>eudicotyledons</taxon>
        <taxon>Gunneridae</taxon>
        <taxon>Pentapetalae</taxon>
        <taxon>asterids</taxon>
        <taxon>campanulids</taxon>
        <taxon>Asterales</taxon>
        <taxon>Asteraceae</taxon>
        <taxon>Carduoideae</taxon>
        <taxon>Cardueae</taxon>
        <taxon>Arctiinae</taxon>
        <taxon>Arctium</taxon>
    </lineage>
</organism>
<accession>A0ACB9FHG2</accession>
<dbReference type="EMBL" id="CM042047">
    <property type="protein sequence ID" value="KAI3770554.1"/>
    <property type="molecule type" value="Genomic_DNA"/>
</dbReference>
<evidence type="ECO:0000313" key="2">
    <source>
        <dbReference type="Proteomes" id="UP001055879"/>
    </source>
</evidence>
<reference evidence="2" key="1">
    <citation type="journal article" date="2022" name="Mol. Ecol. Resour.">
        <title>The genomes of chicory, endive, great burdock and yacon provide insights into Asteraceae palaeo-polyploidization history and plant inulin production.</title>
        <authorList>
            <person name="Fan W."/>
            <person name="Wang S."/>
            <person name="Wang H."/>
            <person name="Wang A."/>
            <person name="Jiang F."/>
            <person name="Liu H."/>
            <person name="Zhao H."/>
            <person name="Xu D."/>
            <person name="Zhang Y."/>
        </authorList>
    </citation>
    <scope>NUCLEOTIDE SEQUENCE [LARGE SCALE GENOMIC DNA]</scope>
    <source>
        <strain evidence="2">cv. Niubang</strain>
    </source>
</reference>
<comment type="caution">
    <text evidence="1">The sequence shown here is derived from an EMBL/GenBank/DDBJ whole genome shotgun (WGS) entry which is preliminary data.</text>
</comment>
<proteinExistence type="predicted"/>